<dbReference type="GO" id="GO:0008168">
    <property type="term" value="F:methyltransferase activity"/>
    <property type="evidence" value="ECO:0007669"/>
    <property type="project" value="UniProtKB-KW"/>
</dbReference>
<name>A0A6G0W2G4_APHCR</name>
<dbReference type="Pfam" id="PF16064">
    <property type="entry name" value="DUF4806"/>
    <property type="match status" value="1"/>
</dbReference>
<accession>A0A6G0W2G4</accession>
<organism evidence="2 3">
    <name type="scientific">Aphis craccivora</name>
    <name type="common">Cowpea aphid</name>
    <dbReference type="NCBI Taxonomy" id="307492"/>
    <lineage>
        <taxon>Eukaryota</taxon>
        <taxon>Metazoa</taxon>
        <taxon>Ecdysozoa</taxon>
        <taxon>Arthropoda</taxon>
        <taxon>Hexapoda</taxon>
        <taxon>Insecta</taxon>
        <taxon>Pterygota</taxon>
        <taxon>Neoptera</taxon>
        <taxon>Paraneoptera</taxon>
        <taxon>Hemiptera</taxon>
        <taxon>Sternorrhyncha</taxon>
        <taxon>Aphidomorpha</taxon>
        <taxon>Aphidoidea</taxon>
        <taxon>Aphididae</taxon>
        <taxon>Aphidini</taxon>
        <taxon>Aphis</taxon>
        <taxon>Aphis</taxon>
    </lineage>
</organism>
<keyword evidence="3" id="KW-1185">Reference proteome</keyword>
<keyword evidence="2" id="KW-0489">Methyltransferase</keyword>
<dbReference type="PANTHER" id="PTHR34153:SF2">
    <property type="entry name" value="SI:CH211-262H13.3-RELATED"/>
    <property type="match status" value="1"/>
</dbReference>
<evidence type="ECO:0000313" key="2">
    <source>
        <dbReference type="EMBL" id="KAF0716123.1"/>
    </source>
</evidence>
<proteinExistence type="predicted"/>
<protein>
    <submittedName>
        <fullName evidence="2">Putative histone-lysine N-methyltransferase 1</fullName>
    </submittedName>
</protein>
<evidence type="ECO:0000313" key="3">
    <source>
        <dbReference type="Proteomes" id="UP000478052"/>
    </source>
</evidence>
<reference evidence="2 3" key="1">
    <citation type="submission" date="2019-08" db="EMBL/GenBank/DDBJ databases">
        <title>Whole genome of Aphis craccivora.</title>
        <authorList>
            <person name="Voronova N.V."/>
            <person name="Shulinski R.S."/>
            <person name="Bandarenka Y.V."/>
            <person name="Zhorov D.G."/>
            <person name="Warner D."/>
        </authorList>
    </citation>
    <scope>NUCLEOTIDE SEQUENCE [LARGE SCALE GENOMIC DNA]</scope>
    <source>
        <strain evidence="2">180601</strain>
        <tissue evidence="2">Whole Body</tissue>
    </source>
</reference>
<dbReference type="EMBL" id="VUJU01010046">
    <property type="protein sequence ID" value="KAF0716123.1"/>
    <property type="molecule type" value="Genomic_DNA"/>
</dbReference>
<gene>
    <name evidence="2" type="ORF">FWK35_00029998</name>
</gene>
<comment type="caution">
    <text evidence="2">The sequence shown here is derived from an EMBL/GenBank/DDBJ whole genome shotgun (WGS) entry which is preliminary data.</text>
</comment>
<feature type="non-terminal residue" evidence="2">
    <location>
        <position position="1"/>
    </location>
</feature>
<evidence type="ECO:0000259" key="1">
    <source>
        <dbReference type="Pfam" id="PF16064"/>
    </source>
</evidence>
<sequence length="437" mass="49774">WFVGYFEEENTYSVIPNNWISRQENNIVYCKWPRKQKVTTAMLSNAIEPSNNWSLYPVNLVEGLCFEIDNYDNAAKKEREIFLSASESDRGCKSSKPNFSSRKQLFSNIDNIVDSDSSNDDIPIKVMKKHTKTKSVATSSIIDIPEVSYNFSIESNSNISLGSMSSAITNNDKYLKQCETKTLASTSSNINQNILYDIDQSSNISPAPSEQMPSSSAYMLSAMNTLLNMNEQNINDYQSGSPNYSENTVPISQFATPRPILSASAILKNDANNFSVNIDTDQTNILKLLYEQSIETNAYLKRLDGRMDCLEQTIKNMSGTQNNNNYAIDNAFLSIFPLKDIDSVKDFDIRITNDPDFKLNVTTFITRIGGTDVKNFIKRVLQRIFSNELSSKCSWTGFRNNFRLENILFMSIMKDLSREKFNSSDIDFELHVKDWFR</sequence>
<dbReference type="Proteomes" id="UP000478052">
    <property type="component" value="Unassembled WGS sequence"/>
</dbReference>
<dbReference type="PANTHER" id="PTHR34153">
    <property type="entry name" value="SI:CH211-262H13.3-RELATED-RELATED"/>
    <property type="match status" value="1"/>
</dbReference>
<feature type="non-terminal residue" evidence="2">
    <location>
        <position position="437"/>
    </location>
</feature>
<dbReference type="OrthoDB" id="6625224at2759"/>
<dbReference type="GO" id="GO:0032259">
    <property type="term" value="P:methylation"/>
    <property type="evidence" value="ECO:0007669"/>
    <property type="project" value="UniProtKB-KW"/>
</dbReference>
<keyword evidence="2" id="KW-0808">Transferase</keyword>
<dbReference type="AlphaFoldDB" id="A0A6G0W2G4"/>
<dbReference type="InterPro" id="IPR032071">
    <property type="entry name" value="DUF4806"/>
</dbReference>
<feature type="domain" description="DUF4806" evidence="1">
    <location>
        <begin position="335"/>
        <end position="401"/>
    </location>
</feature>